<evidence type="ECO:0000313" key="2">
    <source>
        <dbReference type="Proteomes" id="UP000177078"/>
    </source>
</evidence>
<evidence type="ECO:0000313" key="1">
    <source>
        <dbReference type="EMBL" id="OHA70696.1"/>
    </source>
</evidence>
<dbReference type="Proteomes" id="UP000177078">
    <property type="component" value="Unassembled WGS sequence"/>
</dbReference>
<dbReference type="AlphaFoldDB" id="A0A1G2RCW0"/>
<dbReference type="STRING" id="1802457.A3F15_02250"/>
<sequence length="66" mass="7706">MILFRIIHPEGVAHFRTIHPEGGPARLSKIGLEGTLRTVVNAERAFFIVIYKINYMFYDEYSFFVI</sequence>
<organism evidence="1 2">
    <name type="scientific">Candidatus Wildermuthbacteria bacterium RIFCSPHIGHO2_12_FULL_40_12</name>
    <dbReference type="NCBI Taxonomy" id="1802457"/>
    <lineage>
        <taxon>Bacteria</taxon>
        <taxon>Candidatus Wildermuthiibacteriota</taxon>
    </lineage>
</organism>
<dbReference type="EMBL" id="MHUC01000022">
    <property type="protein sequence ID" value="OHA70696.1"/>
    <property type="molecule type" value="Genomic_DNA"/>
</dbReference>
<name>A0A1G2RCW0_9BACT</name>
<accession>A0A1G2RCW0</accession>
<proteinExistence type="predicted"/>
<comment type="caution">
    <text evidence="1">The sequence shown here is derived from an EMBL/GenBank/DDBJ whole genome shotgun (WGS) entry which is preliminary data.</text>
</comment>
<protein>
    <submittedName>
        <fullName evidence="1">Uncharacterized protein</fullName>
    </submittedName>
</protein>
<reference evidence="1 2" key="1">
    <citation type="journal article" date="2016" name="Nat. Commun.">
        <title>Thousands of microbial genomes shed light on interconnected biogeochemical processes in an aquifer system.</title>
        <authorList>
            <person name="Anantharaman K."/>
            <person name="Brown C.T."/>
            <person name="Hug L.A."/>
            <person name="Sharon I."/>
            <person name="Castelle C.J."/>
            <person name="Probst A.J."/>
            <person name="Thomas B.C."/>
            <person name="Singh A."/>
            <person name="Wilkins M.J."/>
            <person name="Karaoz U."/>
            <person name="Brodie E.L."/>
            <person name="Williams K.H."/>
            <person name="Hubbard S.S."/>
            <person name="Banfield J.F."/>
        </authorList>
    </citation>
    <scope>NUCLEOTIDE SEQUENCE [LARGE SCALE GENOMIC DNA]</scope>
</reference>
<gene>
    <name evidence="1" type="ORF">A3F15_02250</name>
</gene>